<reference evidence="1 2" key="1">
    <citation type="submission" date="2013-05" db="EMBL/GenBank/DDBJ databases">
        <title>Genome assembly of Chondromyces apiculatus DSM 436.</title>
        <authorList>
            <person name="Sharma G."/>
            <person name="Khatri I."/>
            <person name="Kaur C."/>
            <person name="Mayilraj S."/>
            <person name="Subramanian S."/>
        </authorList>
    </citation>
    <scope>NUCLEOTIDE SEQUENCE [LARGE SCALE GENOMIC DNA]</scope>
    <source>
        <strain evidence="1 2">DSM 436</strain>
    </source>
</reference>
<organism evidence="1 2">
    <name type="scientific">Chondromyces apiculatus DSM 436</name>
    <dbReference type="NCBI Taxonomy" id="1192034"/>
    <lineage>
        <taxon>Bacteria</taxon>
        <taxon>Pseudomonadati</taxon>
        <taxon>Myxococcota</taxon>
        <taxon>Polyangia</taxon>
        <taxon>Polyangiales</taxon>
        <taxon>Polyangiaceae</taxon>
        <taxon>Chondromyces</taxon>
    </lineage>
</organism>
<dbReference type="Gene3D" id="3.40.220.10">
    <property type="entry name" value="Leucine Aminopeptidase, subunit E, domain 1"/>
    <property type="match status" value="1"/>
</dbReference>
<gene>
    <name evidence="1" type="ORF">CAP_0934</name>
</gene>
<dbReference type="Proteomes" id="UP000019678">
    <property type="component" value="Unassembled WGS sequence"/>
</dbReference>
<dbReference type="EMBL" id="ASRX01000116">
    <property type="protein sequence ID" value="EYF00322.1"/>
    <property type="molecule type" value="Genomic_DNA"/>
</dbReference>
<comment type="caution">
    <text evidence="1">The sequence shown here is derived from an EMBL/GenBank/DDBJ whole genome shotgun (WGS) entry which is preliminary data.</text>
</comment>
<dbReference type="InterPro" id="IPR043472">
    <property type="entry name" value="Macro_dom-like"/>
</dbReference>
<dbReference type="STRING" id="1192034.CAP_0934"/>
<name>A0A017SU65_9BACT</name>
<dbReference type="AlphaFoldDB" id="A0A017SU65"/>
<sequence length="87" mass="9238">MDGVVDKAYVRIVAPPMLMPEHVPATHACRALRAVLRVAAAHPEAVRDRFCPGLATLVGGVPPEDAAREMAQAYGGFRGRPSPPAPR</sequence>
<dbReference type="RefSeq" id="WP_052376862.1">
    <property type="nucleotide sequence ID" value="NZ_ASRX01000116.1"/>
</dbReference>
<dbReference type="OrthoDB" id="9780211at2"/>
<proteinExistence type="predicted"/>
<keyword evidence="2" id="KW-1185">Reference proteome</keyword>
<evidence type="ECO:0000313" key="1">
    <source>
        <dbReference type="EMBL" id="EYF00322.1"/>
    </source>
</evidence>
<accession>A0A017SU65</accession>
<evidence type="ECO:0000313" key="2">
    <source>
        <dbReference type="Proteomes" id="UP000019678"/>
    </source>
</evidence>
<protein>
    <submittedName>
        <fullName evidence="1">Uncharacterized protein</fullName>
    </submittedName>
</protein>